<evidence type="ECO:0000313" key="2">
    <source>
        <dbReference type="Proteomes" id="UP001489333"/>
    </source>
</evidence>
<evidence type="ECO:0000313" key="1">
    <source>
        <dbReference type="EMBL" id="MEM6247450.1"/>
    </source>
</evidence>
<sequence>MQYCKKCIMPATRPEQVFTDGVCDACHSAVDKHVTIDWSKRDEEFKAILDKYRSKDGSEYDCIIPVSGGKDSCYQAITMRDKYGMNPLCVTHTPCELTPVGIQNLNFLRDQGFDLIQISGNRKHYKELVRIGFFKLGDCCWPEHIGIFTAPVRVAVNYNIPLLIWGENSQFEYGGPATKKENNFLDRNWLEQFQMSGHRLSDVVHDGVELKNIQTLLYPSDEDVNRVGVTGLFLGYFEKWDSKRNVDLCCSLGWNKNPDGPIEGAFNDIENLDCKWIGGLHDYMKFIKYGYGRATDQICIEIRAGRMTREEGIKALKESSEGTIPWKYVPDFLTYLDITEAEFLSNLDRFTNKMIFERNEDTGELCKDSHGNLIRKYFPG</sequence>
<dbReference type="RefSeq" id="WP_113940954.1">
    <property type="nucleotide sequence ID" value="NZ_JAUOEV010000003.1"/>
</dbReference>
<dbReference type="SUPFAM" id="SSF52402">
    <property type="entry name" value="Adenine nucleotide alpha hydrolases-like"/>
    <property type="match status" value="1"/>
</dbReference>
<protein>
    <submittedName>
        <fullName evidence="1">N-acetyl sugar amidotransferase</fullName>
    </submittedName>
</protein>
<organism evidence="1 2">
    <name type="scientific">Shewanella vaxholmensis</name>
    <dbReference type="NCBI Taxonomy" id="3063535"/>
    <lineage>
        <taxon>Bacteria</taxon>
        <taxon>Pseudomonadati</taxon>
        <taxon>Pseudomonadota</taxon>
        <taxon>Gammaproteobacteria</taxon>
        <taxon>Alteromonadales</taxon>
        <taxon>Shewanellaceae</taxon>
        <taxon>Shewanella</taxon>
    </lineage>
</organism>
<accession>A0ABU9UMG8</accession>
<comment type="caution">
    <text evidence="1">The sequence shown here is derived from an EMBL/GenBank/DDBJ whole genome shotgun (WGS) entry which is preliminary data.</text>
</comment>
<name>A0ABU9UMG8_9GAMM</name>
<proteinExistence type="predicted"/>
<dbReference type="Proteomes" id="UP001489333">
    <property type="component" value="Unassembled WGS sequence"/>
</dbReference>
<keyword evidence="2" id="KW-1185">Reference proteome</keyword>
<dbReference type="NCBIfam" id="TIGR03573">
    <property type="entry name" value="WbuX"/>
    <property type="match status" value="1"/>
</dbReference>
<dbReference type="EMBL" id="JBCHKU010000002">
    <property type="protein sequence ID" value="MEM6247450.1"/>
    <property type="molecule type" value="Genomic_DNA"/>
</dbReference>
<gene>
    <name evidence="1" type="ORF">AAGS29_02340</name>
</gene>
<dbReference type="InterPro" id="IPR020022">
    <property type="entry name" value="N-acetyl_sugar_amidoTrfase"/>
</dbReference>
<reference evidence="1 2" key="1">
    <citation type="submission" date="2024-04" db="EMBL/GenBank/DDBJ databases">
        <title>Novel Shewanella species isolated from Baltic Sea sediments.</title>
        <authorList>
            <person name="Martin-Rodriguez A.J."/>
            <person name="Fernandez-Juarez V."/>
            <person name="Valeriano V.D."/>
            <person name="Mihindukulasooriya I."/>
            <person name="Ceresnova L."/>
            <person name="Joffre E."/>
            <person name="Jensie-Markopoulos S."/>
            <person name="Moore E.R.B."/>
            <person name="Sjoling A."/>
        </authorList>
    </citation>
    <scope>NUCLEOTIDE SEQUENCE [LARGE SCALE GENOMIC DNA]</scope>
    <source>
        <strain evidence="1 2">VAX-SP0-0CM-1</strain>
    </source>
</reference>